<dbReference type="Proteomes" id="UP001176941">
    <property type="component" value="Unassembled WGS sequence"/>
</dbReference>
<feature type="compositionally biased region" description="Basic and acidic residues" evidence="1">
    <location>
        <begin position="8"/>
        <end position="21"/>
    </location>
</feature>
<sequence length="109" mass="11572">MGLLRGLSELKRGHLRSRPDFKGSTGKRGSTNLVATSTRRAHPFSVNSPSVDCGGPRSLDTSVACRKATVETNDSATGRVACRLRAAFSPSPTVTIRQEFSASVAPLGW</sequence>
<evidence type="ECO:0000313" key="2">
    <source>
        <dbReference type="EMBL" id="CAI9149230.1"/>
    </source>
</evidence>
<organism evidence="2 3">
    <name type="scientific">Rangifer tarandus platyrhynchus</name>
    <name type="common">Svalbard reindeer</name>
    <dbReference type="NCBI Taxonomy" id="3082113"/>
    <lineage>
        <taxon>Eukaryota</taxon>
        <taxon>Metazoa</taxon>
        <taxon>Chordata</taxon>
        <taxon>Craniata</taxon>
        <taxon>Vertebrata</taxon>
        <taxon>Euteleostomi</taxon>
        <taxon>Mammalia</taxon>
        <taxon>Eutheria</taxon>
        <taxon>Laurasiatheria</taxon>
        <taxon>Artiodactyla</taxon>
        <taxon>Ruminantia</taxon>
        <taxon>Pecora</taxon>
        <taxon>Cervidae</taxon>
        <taxon>Odocoileinae</taxon>
        <taxon>Rangifer</taxon>
    </lineage>
</organism>
<feature type="compositionally biased region" description="Polar residues" evidence="1">
    <location>
        <begin position="27"/>
        <end position="38"/>
    </location>
</feature>
<name>A0ABN8XIL4_RANTA</name>
<gene>
    <name evidence="2" type="ORF">MRATA1EN1_LOCUS30848</name>
</gene>
<protein>
    <submittedName>
        <fullName evidence="2">Uncharacterized protein</fullName>
    </submittedName>
</protein>
<dbReference type="EMBL" id="CATKSN020000186">
    <property type="protein sequence ID" value="CAI9149230.1"/>
    <property type="molecule type" value="Genomic_DNA"/>
</dbReference>
<accession>A0ABN8XIL4</accession>
<evidence type="ECO:0000256" key="1">
    <source>
        <dbReference type="SAM" id="MobiDB-lite"/>
    </source>
</evidence>
<reference evidence="2" key="1">
    <citation type="submission" date="2023-04" db="EMBL/GenBank/DDBJ databases">
        <authorList>
            <consortium name="ELIXIR-Norway"/>
        </authorList>
    </citation>
    <scope>NUCLEOTIDE SEQUENCE [LARGE SCALE GENOMIC DNA]</scope>
</reference>
<proteinExistence type="predicted"/>
<keyword evidence="3" id="KW-1185">Reference proteome</keyword>
<feature type="region of interest" description="Disordered" evidence="1">
    <location>
        <begin position="1"/>
        <end position="52"/>
    </location>
</feature>
<comment type="caution">
    <text evidence="2">The sequence shown here is derived from an EMBL/GenBank/DDBJ whole genome shotgun (WGS) entry which is preliminary data.</text>
</comment>
<evidence type="ECO:0000313" key="3">
    <source>
        <dbReference type="Proteomes" id="UP001176941"/>
    </source>
</evidence>